<evidence type="ECO:0000259" key="2">
    <source>
        <dbReference type="Pfam" id="PF00975"/>
    </source>
</evidence>
<dbReference type="InterPro" id="IPR029058">
    <property type="entry name" value="AB_hydrolase_fold"/>
</dbReference>
<dbReference type="RefSeq" id="WP_179812638.1">
    <property type="nucleotide sequence ID" value="NZ_JACBZD010000001.1"/>
</dbReference>
<dbReference type="PANTHER" id="PTHR11487:SF0">
    <property type="entry name" value="S-ACYL FATTY ACID SYNTHASE THIOESTERASE, MEDIUM CHAIN"/>
    <property type="match status" value="1"/>
</dbReference>
<evidence type="ECO:0000313" key="4">
    <source>
        <dbReference type="Proteomes" id="UP000567795"/>
    </source>
</evidence>
<sequence length="265" mass="28854">MTAPATDEALWLRRYRPAPEAAARLLCFPHAGGSASYFRPMAEALAPRVEVVAVQYPGRQDRFREPCLDSVADLVDRVQPLVASWSDRPLVLFGHSMGSLLAFELALRLRDGRSGPPVAHLFASGRRGPSTVREETPVHTLDDDGILDDLARLGGTDLSLLEDAWLRRTVIDCVRADYRAIETYPCPPDAVLDCPVTVLVGDDDPKTTLEEAGAWRSHTTGPFARRVFPGGHFYLSERWAEVCAVLGEAFDGIAAGAVATRSGSE</sequence>
<dbReference type="AlphaFoldDB" id="A0A852ZQ46"/>
<gene>
    <name evidence="3" type="ORF">FHU37_000560</name>
</gene>
<feature type="domain" description="Thioesterase" evidence="2">
    <location>
        <begin position="24"/>
        <end position="244"/>
    </location>
</feature>
<evidence type="ECO:0000313" key="3">
    <source>
        <dbReference type="EMBL" id="NYI03617.1"/>
    </source>
</evidence>
<evidence type="ECO:0000256" key="1">
    <source>
        <dbReference type="ARBA" id="ARBA00007169"/>
    </source>
</evidence>
<dbReference type="SUPFAM" id="SSF53474">
    <property type="entry name" value="alpha/beta-Hydrolases"/>
    <property type="match status" value="1"/>
</dbReference>
<proteinExistence type="inferred from homology"/>
<comment type="similarity">
    <text evidence="1">Belongs to the thioesterase family.</text>
</comment>
<reference evidence="3 4" key="1">
    <citation type="submission" date="2020-07" db="EMBL/GenBank/DDBJ databases">
        <title>Sequencing the genomes of 1000 actinobacteria strains.</title>
        <authorList>
            <person name="Klenk H.-P."/>
        </authorList>
    </citation>
    <scope>NUCLEOTIDE SEQUENCE [LARGE SCALE GENOMIC DNA]</scope>
    <source>
        <strain evidence="3 4">DSM 42178</strain>
    </source>
</reference>
<dbReference type="Gene3D" id="3.40.50.1820">
    <property type="entry name" value="alpha/beta hydrolase"/>
    <property type="match status" value="1"/>
</dbReference>
<comment type="caution">
    <text evidence="3">The sequence shown here is derived from an EMBL/GenBank/DDBJ whole genome shotgun (WGS) entry which is preliminary data.</text>
</comment>
<accession>A0A852ZQ46</accession>
<dbReference type="InterPro" id="IPR012223">
    <property type="entry name" value="TEII"/>
</dbReference>
<name>A0A852ZQ46_9ACTN</name>
<protein>
    <submittedName>
        <fullName evidence="3">Surfactin synthase thioesterase subunit</fullName>
    </submittedName>
</protein>
<dbReference type="GO" id="GO:0008610">
    <property type="term" value="P:lipid biosynthetic process"/>
    <property type="evidence" value="ECO:0007669"/>
    <property type="project" value="TreeGrafter"/>
</dbReference>
<organism evidence="3 4">
    <name type="scientific">Allostreptomyces psammosilenae</name>
    <dbReference type="NCBI Taxonomy" id="1892865"/>
    <lineage>
        <taxon>Bacteria</taxon>
        <taxon>Bacillati</taxon>
        <taxon>Actinomycetota</taxon>
        <taxon>Actinomycetes</taxon>
        <taxon>Kitasatosporales</taxon>
        <taxon>Streptomycetaceae</taxon>
        <taxon>Allostreptomyces</taxon>
    </lineage>
</organism>
<dbReference type="EMBL" id="JACBZD010000001">
    <property type="protein sequence ID" value="NYI03617.1"/>
    <property type="molecule type" value="Genomic_DNA"/>
</dbReference>
<dbReference type="Proteomes" id="UP000567795">
    <property type="component" value="Unassembled WGS sequence"/>
</dbReference>
<keyword evidence="4" id="KW-1185">Reference proteome</keyword>
<dbReference type="Pfam" id="PF00975">
    <property type="entry name" value="Thioesterase"/>
    <property type="match status" value="1"/>
</dbReference>
<dbReference type="InterPro" id="IPR001031">
    <property type="entry name" value="Thioesterase"/>
</dbReference>
<dbReference type="PANTHER" id="PTHR11487">
    <property type="entry name" value="THIOESTERASE"/>
    <property type="match status" value="1"/>
</dbReference>